<evidence type="ECO:0000313" key="1">
    <source>
        <dbReference type="EMBL" id="ELK12304.1"/>
    </source>
</evidence>
<sequence>MASSACLFGACFDAVTGLVMRSVFSTYVREFGVRVTHCDGSLSRVLWAAGDRTTAESGLDNRAAFSSDDKESAGGCLPVVLQLPGHSAR</sequence>
<dbReference type="Proteomes" id="UP000010552">
    <property type="component" value="Unassembled WGS sequence"/>
</dbReference>
<evidence type="ECO:0000313" key="2">
    <source>
        <dbReference type="Proteomes" id="UP000010552"/>
    </source>
</evidence>
<reference evidence="2" key="1">
    <citation type="journal article" date="2013" name="Science">
        <title>Comparative analysis of bat genomes provides insight into the evolution of flight and immunity.</title>
        <authorList>
            <person name="Zhang G."/>
            <person name="Cowled C."/>
            <person name="Shi Z."/>
            <person name="Huang Z."/>
            <person name="Bishop-Lilly K.A."/>
            <person name="Fang X."/>
            <person name="Wynne J.W."/>
            <person name="Xiong Z."/>
            <person name="Baker M.L."/>
            <person name="Zhao W."/>
            <person name="Tachedjian M."/>
            <person name="Zhu Y."/>
            <person name="Zhou P."/>
            <person name="Jiang X."/>
            <person name="Ng J."/>
            <person name="Yang L."/>
            <person name="Wu L."/>
            <person name="Xiao J."/>
            <person name="Feng Y."/>
            <person name="Chen Y."/>
            <person name="Sun X."/>
            <person name="Zhang Y."/>
            <person name="Marsh G.A."/>
            <person name="Crameri G."/>
            <person name="Broder C.C."/>
            <person name="Frey K.G."/>
            <person name="Wang L.F."/>
            <person name="Wang J."/>
        </authorList>
    </citation>
    <scope>NUCLEOTIDE SEQUENCE [LARGE SCALE GENOMIC DNA]</scope>
</reference>
<dbReference type="EMBL" id="KB030661">
    <property type="protein sequence ID" value="ELK12304.1"/>
    <property type="molecule type" value="Genomic_DNA"/>
</dbReference>
<accession>L5KKX7</accession>
<name>L5KKX7_PTEAL</name>
<gene>
    <name evidence="1" type="ORF">PAL_GLEAN10014636</name>
</gene>
<dbReference type="AlphaFoldDB" id="L5KKX7"/>
<dbReference type="InParanoid" id="L5KKX7"/>
<proteinExistence type="predicted"/>
<protein>
    <submittedName>
        <fullName evidence="1">Uncharacterized protein</fullName>
    </submittedName>
</protein>
<keyword evidence="2" id="KW-1185">Reference proteome</keyword>
<organism evidence="1 2">
    <name type="scientific">Pteropus alecto</name>
    <name type="common">Black flying fox</name>
    <dbReference type="NCBI Taxonomy" id="9402"/>
    <lineage>
        <taxon>Eukaryota</taxon>
        <taxon>Metazoa</taxon>
        <taxon>Chordata</taxon>
        <taxon>Craniata</taxon>
        <taxon>Vertebrata</taxon>
        <taxon>Euteleostomi</taxon>
        <taxon>Mammalia</taxon>
        <taxon>Eutheria</taxon>
        <taxon>Laurasiatheria</taxon>
        <taxon>Chiroptera</taxon>
        <taxon>Yinpterochiroptera</taxon>
        <taxon>Pteropodoidea</taxon>
        <taxon>Pteropodidae</taxon>
        <taxon>Pteropodinae</taxon>
        <taxon>Pteropus</taxon>
    </lineage>
</organism>